<protein>
    <submittedName>
        <fullName>Chaperonin</fullName>
    </submittedName>
</protein>
<accession>Q9TRD8</accession>
<reference key="1">
    <citation type="journal article" date="1993" name="Proc. Natl. Acad. Sci. U.S.A.">
        <title>Eukaryotic cytosolic chaperonin contains t-complex polypeptide 1 and seven related subunits.</title>
        <authorList>
            <person name="Rommelaere H."/>
            <person name="Van Troys M."/>
            <person name="Gao Y."/>
            <person name="Melki R."/>
            <person name="Cowan N.J."/>
            <person name="Vandekerckhove J."/>
            <person name="Ampe C."/>
        </authorList>
    </citation>
    <scope>PROTEIN SEQUENCE</scope>
</reference>
<dbReference type="AlphaFoldDB" id="Q9TRD8"/>
<proteinExistence type="evidence at protein level"/>
<sequence length="18" mass="1884">MMTDKDGDVTVTNDGATI</sequence>
<name>Q9TRD8_RABIT</name>
<keyword id="KW-0903">Direct protein sequencing</keyword>
<organism>
    <name type="scientific">Oryctolagus cuniculus</name>
    <name type="common">Rabbit</name>
    <dbReference type="NCBI Taxonomy" id="9986"/>
    <lineage>
        <taxon>Eukaryota</taxon>
        <taxon>Metazoa</taxon>
        <taxon>Chordata</taxon>
        <taxon>Craniata</taxon>
        <taxon>Vertebrata</taxon>
        <taxon>Euteleostomi</taxon>
        <taxon>Mammalia</taxon>
        <taxon>Eutheria</taxon>
        <taxon>Euarchontoglires</taxon>
        <taxon>Glires</taxon>
        <taxon>Lagomorpha</taxon>
        <taxon>Leporidae</taxon>
        <taxon>Oryctolagus</taxon>
    </lineage>
</organism>